<gene>
    <name evidence="1" type="ORF">URODEC1_LOCUS43033</name>
</gene>
<sequence>MSNTAATTPPAAAPTMKLLVDTKSMRVFFAEAGKDVADFIFALLAMPVGAALLKDFGGEVKDIDALEERTVHVGNEEALRIVKAALHSRTVLTDAFIPQQGRGEEEGEGRRAAS</sequence>
<organism evidence="1 2">
    <name type="scientific">Urochloa decumbens</name>
    <dbReference type="NCBI Taxonomy" id="240449"/>
    <lineage>
        <taxon>Eukaryota</taxon>
        <taxon>Viridiplantae</taxon>
        <taxon>Streptophyta</taxon>
        <taxon>Embryophyta</taxon>
        <taxon>Tracheophyta</taxon>
        <taxon>Spermatophyta</taxon>
        <taxon>Magnoliopsida</taxon>
        <taxon>Liliopsida</taxon>
        <taxon>Poales</taxon>
        <taxon>Poaceae</taxon>
        <taxon>PACMAD clade</taxon>
        <taxon>Panicoideae</taxon>
        <taxon>Panicodae</taxon>
        <taxon>Paniceae</taxon>
        <taxon>Melinidinae</taxon>
        <taxon>Urochloa</taxon>
    </lineage>
</organism>
<evidence type="ECO:0000313" key="1">
    <source>
        <dbReference type="EMBL" id="CAL4958289.1"/>
    </source>
</evidence>
<dbReference type="EMBL" id="OZ075128">
    <property type="protein sequence ID" value="CAL4958289.1"/>
    <property type="molecule type" value="Genomic_DNA"/>
</dbReference>
<protein>
    <submittedName>
        <fullName evidence="1">Uncharacterized protein</fullName>
    </submittedName>
</protein>
<dbReference type="InterPro" id="IPR007750">
    <property type="entry name" value="DUF674"/>
</dbReference>
<accession>A0ABC8ZA06</accession>
<dbReference type="Pfam" id="PF05056">
    <property type="entry name" value="DUF674"/>
    <property type="match status" value="2"/>
</dbReference>
<reference evidence="1 2" key="2">
    <citation type="submission" date="2024-10" db="EMBL/GenBank/DDBJ databases">
        <authorList>
            <person name="Ryan C."/>
        </authorList>
    </citation>
    <scope>NUCLEOTIDE SEQUENCE [LARGE SCALE GENOMIC DNA]</scope>
</reference>
<keyword evidence="2" id="KW-1185">Reference proteome</keyword>
<evidence type="ECO:0000313" key="2">
    <source>
        <dbReference type="Proteomes" id="UP001497457"/>
    </source>
</evidence>
<dbReference type="Proteomes" id="UP001497457">
    <property type="component" value="Chromosome 18b"/>
</dbReference>
<name>A0ABC8ZA06_9POAL</name>
<dbReference type="AlphaFoldDB" id="A0ABC8ZA06"/>
<proteinExistence type="predicted"/>
<reference evidence="2" key="1">
    <citation type="submission" date="2024-06" db="EMBL/GenBank/DDBJ databases">
        <authorList>
            <person name="Ryan C."/>
        </authorList>
    </citation>
    <scope>NUCLEOTIDE SEQUENCE [LARGE SCALE GENOMIC DNA]</scope>
</reference>
<dbReference type="PANTHER" id="PTHR33103">
    <property type="entry name" value="OS01G0153900 PROTEIN"/>
    <property type="match status" value="1"/>
</dbReference>
<dbReference type="PANTHER" id="PTHR33103:SF19">
    <property type="entry name" value="OS09G0544700 PROTEIN"/>
    <property type="match status" value="1"/>
</dbReference>